<dbReference type="RefSeq" id="WP_379864862.1">
    <property type="nucleotide sequence ID" value="NZ_JBHTBW010000027.1"/>
</dbReference>
<organism evidence="4 5">
    <name type="scientific">Laceyella putida</name>
    <dbReference type="NCBI Taxonomy" id="110101"/>
    <lineage>
        <taxon>Bacteria</taxon>
        <taxon>Bacillati</taxon>
        <taxon>Bacillota</taxon>
        <taxon>Bacilli</taxon>
        <taxon>Bacillales</taxon>
        <taxon>Thermoactinomycetaceae</taxon>
        <taxon>Laceyella</taxon>
    </lineage>
</organism>
<evidence type="ECO:0000313" key="4">
    <source>
        <dbReference type="EMBL" id="MFC7441562.1"/>
    </source>
</evidence>
<feature type="domain" description="HTH-type transcriptional regulator MT1864/Rv1816-like C-terminal" evidence="3">
    <location>
        <begin position="2"/>
        <end position="43"/>
    </location>
</feature>
<evidence type="ECO:0000256" key="2">
    <source>
        <dbReference type="ARBA" id="ARBA00023163"/>
    </source>
</evidence>
<protein>
    <submittedName>
        <fullName evidence="4">TetR-like C-terminal domain-containing protein</fullName>
    </submittedName>
</protein>
<proteinExistence type="predicted"/>
<dbReference type="Pfam" id="PF13305">
    <property type="entry name" value="TetR_C_33"/>
    <property type="match status" value="1"/>
</dbReference>
<comment type="caution">
    <text evidence="4">The sequence shown here is derived from an EMBL/GenBank/DDBJ whole genome shotgun (WGS) entry which is preliminary data.</text>
</comment>
<evidence type="ECO:0000256" key="1">
    <source>
        <dbReference type="ARBA" id="ARBA00023015"/>
    </source>
</evidence>
<dbReference type="SUPFAM" id="SSF48498">
    <property type="entry name" value="Tetracyclin repressor-like, C-terminal domain"/>
    <property type="match status" value="1"/>
</dbReference>
<dbReference type="InterPro" id="IPR025996">
    <property type="entry name" value="MT1864/Rv1816-like_C"/>
</dbReference>
<reference evidence="5" key="1">
    <citation type="journal article" date="2019" name="Int. J. Syst. Evol. Microbiol.">
        <title>The Global Catalogue of Microorganisms (GCM) 10K type strain sequencing project: providing services to taxonomists for standard genome sequencing and annotation.</title>
        <authorList>
            <consortium name="The Broad Institute Genomics Platform"/>
            <consortium name="The Broad Institute Genome Sequencing Center for Infectious Disease"/>
            <person name="Wu L."/>
            <person name="Ma J."/>
        </authorList>
    </citation>
    <scope>NUCLEOTIDE SEQUENCE [LARGE SCALE GENOMIC DNA]</scope>
    <source>
        <strain evidence="5">CGMCC 1.12942</strain>
    </source>
</reference>
<evidence type="ECO:0000313" key="5">
    <source>
        <dbReference type="Proteomes" id="UP001596500"/>
    </source>
</evidence>
<dbReference type="InterPro" id="IPR036271">
    <property type="entry name" value="Tet_transcr_reg_TetR-rel_C_sf"/>
</dbReference>
<sequence length="74" mass="8478">MHAWGKAYVSFARAHPGLYEATLRAPDPQNPDVQRAGNDIVNLQIISKGKITFFLSTQNKDFCKTFWKNKPNQR</sequence>
<name>A0ABW2RKI5_9BACL</name>
<dbReference type="Proteomes" id="UP001596500">
    <property type="component" value="Unassembled WGS sequence"/>
</dbReference>
<gene>
    <name evidence="4" type="ORF">ACFQNG_10415</name>
</gene>
<keyword evidence="5" id="KW-1185">Reference proteome</keyword>
<dbReference type="Gene3D" id="1.10.357.10">
    <property type="entry name" value="Tetracycline Repressor, domain 2"/>
    <property type="match status" value="1"/>
</dbReference>
<evidence type="ECO:0000259" key="3">
    <source>
        <dbReference type="Pfam" id="PF13305"/>
    </source>
</evidence>
<keyword evidence="1" id="KW-0805">Transcription regulation</keyword>
<dbReference type="EMBL" id="JBHTBW010000027">
    <property type="protein sequence ID" value="MFC7441562.1"/>
    <property type="molecule type" value="Genomic_DNA"/>
</dbReference>
<keyword evidence="2" id="KW-0804">Transcription</keyword>
<accession>A0ABW2RKI5</accession>